<dbReference type="PATRIC" id="fig|864069.3.peg.3850"/>
<keyword evidence="1" id="KW-0812">Transmembrane</keyword>
<dbReference type="EMBL" id="JH660645">
    <property type="protein sequence ID" value="EIM26980.1"/>
    <property type="molecule type" value="Genomic_DNA"/>
</dbReference>
<dbReference type="SUPFAM" id="SSF103481">
    <property type="entry name" value="Multidrug resistance efflux transporter EmrE"/>
    <property type="match status" value="2"/>
</dbReference>
<dbReference type="GO" id="GO:0016020">
    <property type="term" value="C:membrane"/>
    <property type="evidence" value="ECO:0007669"/>
    <property type="project" value="InterPro"/>
</dbReference>
<dbReference type="HOGENOM" id="CLU_032828_2_3_5"/>
<organism evidence="3 4">
    <name type="scientific">Microvirga lotononidis</name>
    <dbReference type="NCBI Taxonomy" id="864069"/>
    <lineage>
        <taxon>Bacteria</taxon>
        <taxon>Pseudomonadati</taxon>
        <taxon>Pseudomonadota</taxon>
        <taxon>Alphaproteobacteria</taxon>
        <taxon>Hyphomicrobiales</taxon>
        <taxon>Methylobacteriaceae</taxon>
        <taxon>Microvirga</taxon>
    </lineage>
</organism>
<evidence type="ECO:0000313" key="3">
    <source>
        <dbReference type="EMBL" id="EIM26980.1"/>
    </source>
</evidence>
<feature type="transmembrane region" description="Helical" evidence="1">
    <location>
        <begin position="277"/>
        <end position="297"/>
    </location>
</feature>
<sequence>MRFDYLLSLRPSGSPHRRASLIFERFMTSASAARENAAPATPGAPASPLRGILFLIASTVVFSVADVITKQLASTLPPPEVAWMRYVTFALVIIPVVLIKGGPTLFRSQRPSLQVVRGLGMVGSSIMFIQSLPHLPVADATAIFFVSPILIMALSVLFLGETVGWRRWTAAAIGLIGVMIVVRPGTGSFQPAAFLPIVSASSWAVGAVVTRKITGDHALTTLAYSASVGSIVLSALMPFHWVMPNGTEIALGLCMGVLFAIGHWFVVMAYRHGNASLIAPFSYVQLIWAGTLGYLVFGSLPDSWTIAGAGLICMSGFYTAYRERIRALQRKFSA</sequence>
<dbReference type="InterPro" id="IPR000620">
    <property type="entry name" value="EamA_dom"/>
</dbReference>
<feature type="transmembrane region" description="Helical" evidence="1">
    <location>
        <begin position="192"/>
        <end position="210"/>
    </location>
</feature>
<dbReference type="STRING" id="864069.MicloDRAFT_00035330"/>
<protein>
    <submittedName>
        <fullName evidence="3">DMT(Drug/metabolite transporter) superfamily permease</fullName>
    </submittedName>
</protein>
<name>I4YSN8_9HYPH</name>
<keyword evidence="1" id="KW-0472">Membrane</keyword>
<keyword evidence="4" id="KW-1185">Reference proteome</keyword>
<feature type="transmembrane region" description="Helical" evidence="1">
    <location>
        <begin position="303"/>
        <end position="321"/>
    </location>
</feature>
<feature type="transmembrane region" description="Helical" evidence="1">
    <location>
        <begin position="141"/>
        <end position="160"/>
    </location>
</feature>
<gene>
    <name evidence="3" type="ORF">MicloDRAFT_00035330</name>
</gene>
<dbReference type="Proteomes" id="UP000003947">
    <property type="component" value="Unassembled WGS sequence"/>
</dbReference>
<proteinExistence type="predicted"/>
<evidence type="ECO:0000313" key="4">
    <source>
        <dbReference type="Proteomes" id="UP000003947"/>
    </source>
</evidence>
<feature type="transmembrane region" description="Helical" evidence="1">
    <location>
        <begin position="52"/>
        <end position="69"/>
    </location>
</feature>
<feature type="transmembrane region" description="Helical" evidence="1">
    <location>
        <begin position="81"/>
        <end position="99"/>
    </location>
</feature>
<dbReference type="PANTHER" id="PTHR22911:SF103">
    <property type="entry name" value="BLR2811 PROTEIN"/>
    <property type="match status" value="1"/>
</dbReference>
<feature type="transmembrane region" description="Helical" evidence="1">
    <location>
        <begin position="167"/>
        <end position="186"/>
    </location>
</feature>
<dbReference type="Pfam" id="PF00892">
    <property type="entry name" value="EamA"/>
    <property type="match status" value="2"/>
</dbReference>
<dbReference type="eggNOG" id="COG0697">
    <property type="taxonomic scope" value="Bacteria"/>
</dbReference>
<dbReference type="PANTHER" id="PTHR22911">
    <property type="entry name" value="ACYL-MALONYL CONDENSING ENZYME-RELATED"/>
    <property type="match status" value="1"/>
</dbReference>
<evidence type="ECO:0000256" key="1">
    <source>
        <dbReference type="SAM" id="Phobius"/>
    </source>
</evidence>
<accession>I4YSN8</accession>
<feature type="domain" description="EamA" evidence="2">
    <location>
        <begin position="50"/>
        <end position="182"/>
    </location>
</feature>
<reference evidence="3 4" key="1">
    <citation type="submission" date="2012-02" db="EMBL/GenBank/DDBJ databases">
        <title>Improved High-Quality Draft sequence of Microvirga sp. WSM3557.</title>
        <authorList>
            <consortium name="US DOE Joint Genome Institute"/>
            <person name="Lucas S."/>
            <person name="Han J."/>
            <person name="Lapidus A."/>
            <person name="Cheng J.-F."/>
            <person name="Goodwin L."/>
            <person name="Pitluck S."/>
            <person name="Peters L."/>
            <person name="Zhang X."/>
            <person name="Detter J.C."/>
            <person name="Han C."/>
            <person name="Tapia R."/>
            <person name="Land M."/>
            <person name="Hauser L."/>
            <person name="Kyrpides N."/>
            <person name="Ivanova N."/>
            <person name="Pagani I."/>
            <person name="Brau L."/>
            <person name="Yates R."/>
            <person name="O'Hara G."/>
            <person name="Rui T."/>
            <person name="Howieson J."/>
            <person name="Reeve W."/>
            <person name="Woyke T."/>
        </authorList>
    </citation>
    <scope>NUCLEOTIDE SEQUENCE [LARGE SCALE GENOMIC DNA]</scope>
    <source>
        <strain evidence="3 4">WSM3557</strain>
    </source>
</reference>
<dbReference type="AlphaFoldDB" id="I4YSN8"/>
<feature type="transmembrane region" description="Helical" evidence="1">
    <location>
        <begin position="111"/>
        <end position="129"/>
    </location>
</feature>
<evidence type="ECO:0000259" key="2">
    <source>
        <dbReference type="Pfam" id="PF00892"/>
    </source>
</evidence>
<feature type="transmembrane region" description="Helical" evidence="1">
    <location>
        <begin position="222"/>
        <end position="243"/>
    </location>
</feature>
<keyword evidence="1" id="KW-1133">Transmembrane helix</keyword>
<dbReference type="InterPro" id="IPR037185">
    <property type="entry name" value="EmrE-like"/>
</dbReference>
<feature type="transmembrane region" description="Helical" evidence="1">
    <location>
        <begin position="249"/>
        <end position="270"/>
    </location>
</feature>
<feature type="domain" description="EamA" evidence="2">
    <location>
        <begin position="192"/>
        <end position="315"/>
    </location>
</feature>